<dbReference type="NCBIfam" id="TIGR02778">
    <property type="entry name" value="ligD_pol"/>
    <property type="match status" value="1"/>
</dbReference>
<evidence type="ECO:0000256" key="22">
    <source>
        <dbReference type="ARBA" id="ARBA00049990"/>
    </source>
</evidence>
<comment type="similarity">
    <text evidence="21">In the C-terminal section; belongs to the ATP-dependent DNA ligase family.</text>
</comment>
<evidence type="ECO:0000256" key="6">
    <source>
        <dbReference type="ARBA" id="ARBA00022722"/>
    </source>
</evidence>
<evidence type="ECO:0000256" key="2">
    <source>
        <dbReference type="ARBA" id="ARBA00012727"/>
    </source>
</evidence>
<keyword evidence="15" id="KW-0233">DNA recombination</keyword>
<accession>A0ABV6GJ60</accession>
<dbReference type="CDD" id="cd04866">
    <property type="entry name" value="LigD_Pol_like_3"/>
    <property type="match status" value="1"/>
</dbReference>
<evidence type="ECO:0000256" key="5">
    <source>
        <dbReference type="ARBA" id="ARBA00022695"/>
    </source>
</evidence>
<keyword evidence="18" id="KW-0511">Multifunctional enzyme</keyword>
<keyword evidence="6" id="KW-0540">Nuclease</keyword>
<evidence type="ECO:0000256" key="16">
    <source>
        <dbReference type="ARBA" id="ARBA00023204"/>
    </source>
</evidence>
<evidence type="ECO:0000256" key="11">
    <source>
        <dbReference type="ARBA" id="ARBA00022839"/>
    </source>
</evidence>
<keyword evidence="5" id="KW-0548">Nucleotidyltransferase</keyword>
<evidence type="ECO:0000256" key="4">
    <source>
        <dbReference type="ARBA" id="ARBA00022679"/>
    </source>
</evidence>
<keyword evidence="17" id="KW-0464">Manganese</keyword>
<dbReference type="GO" id="GO:0003910">
    <property type="term" value="F:DNA ligase (ATP) activity"/>
    <property type="evidence" value="ECO:0007669"/>
    <property type="project" value="UniProtKB-EC"/>
</dbReference>
<dbReference type="NCBIfam" id="NF007211">
    <property type="entry name" value="PRK09633.1"/>
    <property type="match status" value="1"/>
</dbReference>
<keyword evidence="11" id="KW-0269">Exonuclease</keyword>
<dbReference type="NCBIfam" id="TIGR02776">
    <property type="entry name" value="NHEJ_ligase_prk"/>
    <property type="match status" value="1"/>
</dbReference>
<keyword evidence="14" id="KW-0238">DNA-binding</keyword>
<evidence type="ECO:0000256" key="19">
    <source>
        <dbReference type="ARBA" id="ARBA00029943"/>
    </source>
</evidence>
<organism evidence="24 25">
    <name type="scientific">Metabacillus herbersteinensis</name>
    <dbReference type="NCBI Taxonomy" id="283816"/>
    <lineage>
        <taxon>Bacteria</taxon>
        <taxon>Bacillati</taxon>
        <taxon>Bacillota</taxon>
        <taxon>Bacilli</taxon>
        <taxon>Bacillales</taxon>
        <taxon>Bacillaceae</taxon>
        <taxon>Metabacillus</taxon>
    </lineage>
</organism>
<evidence type="ECO:0000256" key="12">
    <source>
        <dbReference type="ARBA" id="ARBA00022840"/>
    </source>
</evidence>
<protein>
    <recommendedName>
        <fullName evidence="2">DNA ligase (ATP)</fullName>
        <ecNumber evidence="2">6.5.1.1</ecNumber>
    </recommendedName>
    <alternativeName>
        <fullName evidence="19">NHEJ DNA polymerase</fullName>
    </alternativeName>
</protein>
<comment type="caution">
    <text evidence="24">The sequence shown here is derived from an EMBL/GenBank/DDBJ whole genome shotgun (WGS) entry which is preliminary data.</text>
</comment>
<dbReference type="InterPro" id="IPR014145">
    <property type="entry name" value="LigD_pol_dom"/>
</dbReference>
<comment type="cofactor">
    <cofactor evidence="1">
        <name>Mn(2+)</name>
        <dbReference type="ChEBI" id="CHEBI:29035"/>
    </cofactor>
</comment>
<evidence type="ECO:0000256" key="20">
    <source>
        <dbReference type="ARBA" id="ARBA00034003"/>
    </source>
</evidence>
<dbReference type="InterPro" id="IPR014146">
    <property type="entry name" value="LigD_ligase_dom"/>
</dbReference>
<dbReference type="PROSITE" id="PS50160">
    <property type="entry name" value="DNA_LIGASE_A3"/>
    <property type="match status" value="1"/>
</dbReference>
<keyword evidence="16" id="KW-0234">DNA repair</keyword>
<evidence type="ECO:0000313" key="25">
    <source>
        <dbReference type="Proteomes" id="UP001589854"/>
    </source>
</evidence>
<dbReference type="PROSITE" id="PS00697">
    <property type="entry name" value="DNA_LIGASE_A1"/>
    <property type="match status" value="1"/>
</dbReference>
<dbReference type="PROSITE" id="PS00333">
    <property type="entry name" value="DNA_LIGASE_A2"/>
    <property type="match status" value="1"/>
</dbReference>
<dbReference type="EC" id="6.5.1.1" evidence="2"/>
<evidence type="ECO:0000256" key="8">
    <source>
        <dbReference type="ARBA" id="ARBA00022741"/>
    </source>
</evidence>
<dbReference type="Gene3D" id="2.40.50.140">
    <property type="entry name" value="Nucleic acid-binding proteins"/>
    <property type="match status" value="1"/>
</dbReference>
<dbReference type="SUPFAM" id="SSF56091">
    <property type="entry name" value="DNA ligase/mRNA capping enzyme, catalytic domain"/>
    <property type="match status" value="1"/>
</dbReference>
<keyword evidence="12" id="KW-0067">ATP-binding</keyword>
<evidence type="ECO:0000256" key="17">
    <source>
        <dbReference type="ARBA" id="ARBA00023211"/>
    </source>
</evidence>
<evidence type="ECO:0000256" key="15">
    <source>
        <dbReference type="ARBA" id="ARBA00023172"/>
    </source>
</evidence>
<evidence type="ECO:0000313" key="24">
    <source>
        <dbReference type="EMBL" id="MFC0273550.1"/>
    </source>
</evidence>
<comment type="catalytic activity">
    <reaction evidence="20">
        <text>ATP + (deoxyribonucleotide)n-3'-hydroxyl + 5'-phospho-(deoxyribonucleotide)m = (deoxyribonucleotide)n+m + AMP + diphosphate.</text>
        <dbReference type="EC" id="6.5.1.1"/>
    </reaction>
</comment>
<dbReference type="InterPro" id="IPR033652">
    <property type="entry name" value="LigD_Pol-like_3"/>
</dbReference>
<evidence type="ECO:0000256" key="13">
    <source>
        <dbReference type="ARBA" id="ARBA00022932"/>
    </source>
</evidence>
<dbReference type="Proteomes" id="UP001589854">
    <property type="component" value="Unassembled WGS sequence"/>
</dbReference>
<keyword evidence="7" id="KW-0479">Metal-binding</keyword>
<keyword evidence="8" id="KW-0547">Nucleotide-binding</keyword>
<dbReference type="Pfam" id="PF01068">
    <property type="entry name" value="DNA_ligase_A_M"/>
    <property type="match status" value="1"/>
</dbReference>
<evidence type="ECO:0000256" key="1">
    <source>
        <dbReference type="ARBA" id="ARBA00001936"/>
    </source>
</evidence>
<sequence>MKPMLPTLSTEVPKGSEWVYETKYDGFRAILIIKETTIDLISRNGKDLNQAFPEIIAYIETIKAKLSPFLPLTLDGEVSCLKSQHFASFEHIQIRGRLKSKDKIAQASKEQPCHFLAFDLLMIKGETLVNQPLQARKQELETLFSNVKLPTKVDNHNTDLIQYVPYVTEYSKLWKKIKSEDGEGVIAKRLQSKWEAGSRTKQWLKIKNYKQAIFFITGYDKVNGYFHVAVLKNKQVLSVGVFSHGISSEERDALLTTIKQNMREESRQLIEMDPAICIEIQFLSLYKGQLREPSFFAFRFDKQWEECTWEQLQLAIAPISEEVIITHPDKPLWETTDLSKEQYINYLLQISPYMLPFLRNRTLTVIRFPHGMFGEAFYQKNRPDYAPAFIQTVKHDDIEYIICNDLSSLIWLGNQLAIEFHLPFQTIDTSSPIEIVFDLDPPSRDVFPLAIKAALEMKKIFDQFGLVTFPKLSGNKGLQIHIPLSKNAFTYDETRVFTAFIAEFLVTSFPDDFTIERLKKNRGNRLYLDYIQHAEGKTIISPYSLRGKKEGAYIAAPLNWEEVNDDLHVSNFTIERVLERVEMQGCPFQNYFSSPQDDVLRSILEVIKNSG</sequence>
<dbReference type="InterPro" id="IPR014143">
    <property type="entry name" value="NHEJ_ligase_prk"/>
</dbReference>
<comment type="similarity">
    <text evidence="22">In the N-terminal section; belongs to the LigD polymerase family.</text>
</comment>
<dbReference type="InterPro" id="IPR012340">
    <property type="entry name" value="NA-bd_OB-fold"/>
</dbReference>
<evidence type="ECO:0000256" key="14">
    <source>
        <dbReference type="ARBA" id="ARBA00023125"/>
    </source>
</evidence>
<evidence type="ECO:0000256" key="7">
    <source>
        <dbReference type="ARBA" id="ARBA00022723"/>
    </source>
</evidence>
<gene>
    <name evidence="24" type="ORF">ACFFIX_19350</name>
</gene>
<dbReference type="EMBL" id="JBHLVO010000021">
    <property type="protein sequence ID" value="MFC0273550.1"/>
    <property type="molecule type" value="Genomic_DNA"/>
</dbReference>
<dbReference type="PANTHER" id="PTHR42705:SF2">
    <property type="entry name" value="BIFUNCTIONAL NON-HOMOLOGOUS END JOINING PROTEIN LIGD"/>
    <property type="match status" value="1"/>
</dbReference>
<evidence type="ECO:0000256" key="21">
    <source>
        <dbReference type="ARBA" id="ARBA00049981"/>
    </source>
</evidence>
<keyword evidence="10" id="KW-0378">Hydrolase</keyword>
<dbReference type="InterPro" id="IPR052171">
    <property type="entry name" value="NHEJ_LigD"/>
</dbReference>
<dbReference type="Gene3D" id="3.90.920.10">
    <property type="entry name" value="DNA primase, PRIM domain"/>
    <property type="match status" value="1"/>
</dbReference>
<evidence type="ECO:0000256" key="9">
    <source>
        <dbReference type="ARBA" id="ARBA00022763"/>
    </source>
</evidence>
<dbReference type="SUPFAM" id="SSF50249">
    <property type="entry name" value="Nucleic acid-binding proteins"/>
    <property type="match status" value="1"/>
</dbReference>
<evidence type="ECO:0000256" key="10">
    <source>
        <dbReference type="ARBA" id="ARBA00022801"/>
    </source>
</evidence>
<dbReference type="Gene3D" id="3.30.470.30">
    <property type="entry name" value="DNA ligase/mRNA capping enzyme"/>
    <property type="match status" value="1"/>
</dbReference>
<evidence type="ECO:0000259" key="23">
    <source>
        <dbReference type="PROSITE" id="PS50160"/>
    </source>
</evidence>
<evidence type="ECO:0000256" key="3">
    <source>
        <dbReference type="ARBA" id="ARBA00022598"/>
    </source>
</evidence>
<name>A0ABV6GJ60_9BACI</name>
<keyword evidence="13" id="KW-0239">DNA-directed DNA polymerase</keyword>
<evidence type="ECO:0000256" key="18">
    <source>
        <dbReference type="ARBA" id="ARBA00023268"/>
    </source>
</evidence>
<proteinExistence type="inferred from homology"/>
<dbReference type="RefSeq" id="WP_378936951.1">
    <property type="nucleotide sequence ID" value="NZ_JBHLVO010000021.1"/>
</dbReference>
<dbReference type="CDD" id="cd07906">
    <property type="entry name" value="Adenylation_DNA_ligase_LigD_LigC"/>
    <property type="match status" value="1"/>
</dbReference>
<keyword evidence="3 24" id="KW-0436">Ligase</keyword>
<dbReference type="NCBIfam" id="TIGR02779">
    <property type="entry name" value="NHEJ_ligase_lig"/>
    <property type="match status" value="1"/>
</dbReference>
<feature type="domain" description="ATP-dependent DNA ligase family profile" evidence="23">
    <location>
        <begin position="106"/>
        <end position="207"/>
    </location>
</feature>
<keyword evidence="9" id="KW-0227">DNA damage</keyword>
<dbReference type="PANTHER" id="PTHR42705">
    <property type="entry name" value="BIFUNCTIONAL NON-HOMOLOGOUS END JOINING PROTEIN LIGD"/>
    <property type="match status" value="1"/>
</dbReference>
<dbReference type="Pfam" id="PF21686">
    <property type="entry name" value="LigD_Prim-Pol"/>
    <property type="match status" value="1"/>
</dbReference>
<reference evidence="24 25" key="1">
    <citation type="submission" date="2024-09" db="EMBL/GenBank/DDBJ databases">
        <authorList>
            <person name="Sun Q."/>
            <person name="Mori K."/>
        </authorList>
    </citation>
    <scope>NUCLEOTIDE SEQUENCE [LARGE SCALE GENOMIC DNA]</scope>
    <source>
        <strain evidence="24 25">CCM 7228</strain>
    </source>
</reference>
<dbReference type="InterPro" id="IPR012310">
    <property type="entry name" value="DNA_ligase_ATP-dep_cent"/>
</dbReference>
<keyword evidence="4" id="KW-0808">Transferase</keyword>
<dbReference type="InterPro" id="IPR016059">
    <property type="entry name" value="DNA_ligase_ATP-dep_CS"/>
</dbReference>
<keyword evidence="25" id="KW-1185">Reference proteome</keyword>